<protein>
    <submittedName>
        <fullName evidence="12">Putative tumor susceptibility protein-like protein</fullName>
    </submittedName>
</protein>
<comment type="subcellular location">
    <subcellularLocation>
        <location evidence="1">Endosome</location>
    </subcellularLocation>
</comment>
<dbReference type="Pfam" id="PF05743">
    <property type="entry name" value="UEV"/>
    <property type="match status" value="1"/>
</dbReference>
<evidence type="ECO:0000256" key="8">
    <source>
        <dbReference type="SAM" id="Coils"/>
    </source>
</evidence>
<feature type="region of interest" description="Disordered" evidence="9">
    <location>
        <begin position="168"/>
        <end position="211"/>
    </location>
</feature>
<accession>A0A1Y5IFF1</accession>
<dbReference type="SUPFAM" id="SSF140111">
    <property type="entry name" value="Endosomal sorting complex assembly domain"/>
    <property type="match status" value="1"/>
</dbReference>
<dbReference type="InterPro" id="IPR008883">
    <property type="entry name" value="UEV_N"/>
</dbReference>
<organism evidence="12">
    <name type="scientific">Ostreococcus tauri</name>
    <name type="common">Marine green alga</name>
    <dbReference type="NCBI Taxonomy" id="70448"/>
    <lineage>
        <taxon>Eukaryota</taxon>
        <taxon>Viridiplantae</taxon>
        <taxon>Chlorophyta</taxon>
        <taxon>Mamiellophyceae</taxon>
        <taxon>Mamiellales</taxon>
        <taxon>Bathycoccaceae</taxon>
        <taxon>Ostreococcus</taxon>
    </lineage>
</organism>
<dbReference type="SUPFAM" id="SSF54495">
    <property type="entry name" value="UBC-like"/>
    <property type="match status" value="1"/>
</dbReference>
<evidence type="ECO:0000313" key="12">
    <source>
        <dbReference type="EMBL" id="OUS45725.1"/>
    </source>
</evidence>
<dbReference type="eggNOG" id="KOG2391">
    <property type="taxonomic scope" value="Eukaryota"/>
</dbReference>
<dbReference type="InterPro" id="IPR037202">
    <property type="entry name" value="ESCRT_assembly_dom"/>
</dbReference>
<evidence type="ECO:0000256" key="3">
    <source>
        <dbReference type="ARBA" id="ARBA00022448"/>
    </source>
</evidence>
<dbReference type="Proteomes" id="UP000195557">
    <property type="component" value="Unassembled WGS sequence"/>
</dbReference>
<feature type="region of interest" description="Disordered" evidence="9">
    <location>
        <begin position="386"/>
        <end position="409"/>
    </location>
</feature>
<evidence type="ECO:0000256" key="1">
    <source>
        <dbReference type="ARBA" id="ARBA00004177"/>
    </source>
</evidence>
<name>A0A1Y5IFF1_OSTTA</name>
<dbReference type="Gene3D" id="3.10.110.10">
    <property type="entry name" value="Ubiquitin Conjugating Enzyme"/>
    <property type="match status" value="1"/>
</dbReference>
<gene>
    <name evidence="12" type="ORF">BE221DRAFT_206261</name>
</gene>
<feature type="domain" description="UEV" evidence="11">
    <location>
        <begin position="16"/>
        <end position="160"/>
    </location>
</feature>
<keyword evidence="4" id="KW-0967">Endosome</keyword>
<dbReference type="Gene3D" id="6.10.140.820">
    <property type="match status" value="1"/>
</dbReference>
<keyword evidence="5 7" id="KW-0653">Protein transport</keyword>
<evidence type="ECO:0000256" key="5">
    <source>
        <dbReference type="ARBA" id="ARBA00022927"/>
    </source>
</evidence>
<dbReference type="Pfam" id="PF09454">
    <property type="entry name" value="Vps23_core"/>
    <property type="match status" value="1"/>
</dbReference>
<dbReference type="InterPro" id="IPR016135">
    <property type="entry name" value="UBQ-conjugating_enzyme/RWD"/>
</dbReference>
<keyword evidence="6 8" id="KW-0175">Coiled coil</keyword>
<feature type="compositionally biased region" description="Polar residues" evidence="9">
    <location>
        <begin position="393"/>
        <end position="403"/>
    </location>
</feature>
<feature type="compositionally biased region" description="Low complexity" evidence="9">
    <location>
        <begin position="169"/>
        <end position="186"/>
    </location>
</feature>
<dbReference type="AlphaFoldDB" id="A0A1Y5IFF1"/>
<sequence length="438" mass="48481">MSSASRSRRTRALEALDRVGESALAYALSGNARVVREQLIDLVETYPSLTIEEDEFYHVDGSSERLLCVRGTIPIDYANARYNIPVRAYAPSDFPRAAPMFFVTPTSDMIVKPNHGCVDASGTVALERVMRWDARTGRLSEAAAALARVFSVDPPLFSKPRVERGYVESTSPQTFSRSSSGAGVSSQERVPFSAQRRAPPGDSPRQRAAVTTSPIVRDFEEAQTWFREKAIITLNARLKAGAERHLDSSVNVIEKLLAHQTELCARKINLEQEKRSIRAMCDQLERDAARLREETVRLQSWLDAHPEQGERVIDPEMAFAGADAVSAQLLDAHAKDSAIEDALDALDELLNEGRVDLDDYLRQVNKLCKAQFIARAEVLVVSKTQQERGVRNGLQTPSTSSPTERVDKPLEVGFDFLRPTSRTSSIGGATSNHTAWLD</sequence>
<evidence type="ECO:0000256" key="6">
    <source>
        <dbReference type="ARBA" id="ARBA00023054"/>
    </source>
</evidence>
<dbReference type="GO" id="GO:0043130">
    <property type="term" value="F:ubiquitin binding"/>
    <property type="evidence" value="ECO:0007669"/>
    <property type="project" value="TreeGrafter"/>
</dbReference>
<dbReference type="PANTHER" id="PTHR23306:SF3">
    <property type="entry name" value="TUMOR SUPPRESSOR PROTEIN 101"/>
    <property type="match status" value="1"/>
</dbReference>
<evidence type="ECO:0000256" key="2">
    <source>
        <dbReference type="ARBA" id="ARBA00009594"/>
    </source>
</evidence>
<dbReference type="InterPro" id="IPR017916">
    <property type="entry name" value="SB_dom"/>
</dbReference>
<dbReference type="GO" id="GO:0008333">
    <property type="term" value="P:endosome to lysosome transport"/>
    <property type="evidence" value="ECO:0007669"/>
    <property type="project" value="TreeGrafter"/>
</dbReference>
<feature type="coiled-coil region" evidence="8">
    <location>
        <begin position="267"/>
        <end position="294"/>
    </location>
</feature>
<evidence type="ECO:0000256" key="4">
    <source>
        <dbReference type="ARBA" id="ARBA00022753"/>
    </source>
</evidence>
<dbReference type="GO" id="GO:0000813">
    <property type="term" value="C:ESCRT I complex"/>
    <property type="evidence" value="ECO:0007669"/>
    <property type="project" value="TreeGrafter"/>
</dbReference>
<dbReference type="EMBL" id="KZ155786">
    <property type="protein sequence ID" value="OUS45725.1"/>
    <property type="molecule type" value="Genomic_DNA"/>
</dbReference>
<evidence type="ECO:0000256" key="7">
    <source>
        <dbReference type="PROSITE-ProRule" id="PRU00644"/>
    </source>
</evidence>
<dbReference type="InterPro" id="IPR052070">
    <property type="entry name" value="ESCRT-I_UEV_domain"/>
</dbReference>
<dbReference type="GO" id="GO:0015031">
    <property type="term" value="P:protein transport"/>
    <property type="evidence" value="ECO:0007669"/>
    <property type="project" value="UniProtKB-UniRule"/>
</dbReference>
<dbReference type="PROSITE" id="PS51312">
    <property type="entry name" value="SB"/>
    <property type="match status" value="1"/>
</dbReference>
<reference evidence="12" key="1">
    <citation type="submission" date="2017-04" db="EMBL/GenBank/DDBJ databases">
        <title>Population genomics of picophytoplankton unveils novel chromosome hypervariability.</title>
        <authorList>
            <consortium name="DOE Joint Genome Institute"/>
            <person name="Blanc-Mathieu R."/>
            <person name="Krasovec M."/>
            <person name="Hebrard M."/>
            <person name="Yau S."/>
            <person name="Desgranges E."/>
            <person name="Martin J."/>
            <person name="Schackwitz W."/>
            <person name="Kuo A."/>
            <person name="Salin G."/>
            <person name="Donnadieu C."/>
            <person name="Desdevises Y."/>
            <person name="Sanchez-Ferandin S."/>
            <person name="Moreau H."/>
            <person name="Rivals E."/>
            <person name="Grigoriev I.V."/>
            <person name="Grimsley N."/>
            <person name="Eyre-Walker A."/>
            <person name="Piganeau G."/>
        </authorList>
    </citation>
    <scope>NUCLEOTIDE SEQUENCE [LARGE SCALE GENOMIC DNA]</scope>
    <source>
        <strain evidence="12">RCC 1115</strain>
    </source>
</reference>
<proteinExistence type="inferred from homology"/>
<evidence type="ECO:0000256" key="9">
    <source>
        <dbReference type="SAM" id="MobiDB-lite"/>
    </source>
</evidence>
<comment type="similarity">
    <text evidence="2">Belongs to the ubiquitin-conjugating enzyme family. UEV subfamily.</text>
</comment>
<evidence type="ECO:0000259" key="10">
    <source>
        <dbReference type="PROSITE" id="PS51312"/>
    </source>
</evidence>
<dbReference type="PANTHER" id="PTHR23306">
    <property type="entry name" value="TUMOR SUSCEPTIBILITY GENE 101 PROTEIN-RELATED"/>
    <property type="match status" value="1"/>
</dbReference>
<evidence type="ECO:0000259" key="11">
    <source>
        <dbReference type="PROSITE" id="PS51322"/>
    </source>
</evidence>
<keyword evidence="3 7" id="KW-0813">Transport</keyword>
<dbReference type="PROSITE" id="PS51322">
    <property type="entry name" value="UEV"/>
    <property type="match status" value="1"/>
</dbReference>
<feature type="domain" description="SB" evidence="10">
    <location>
        <begin position="323"/>
        <end position="391"/>
    </location>
</feature>
<dbReference type="CDD" id="cd11685">
    <property type="entry name" value="UEV_TSG101-like"/>
    <property type="match status" value="1"/>
</dbReference>